<reference evidence="1" key="1">
    <citation type="submission" date="2023-10" db="EMBL/GenBank/DDBJ databases">
        <authorList>
            <person name="Chen Y."/>
            <person name="Shah S."/>
            <person name="Dougan E. K."/>
            <person name="Thang M."/>
            <person name="Chan C."/>
        </authorList>
    </citation>
    <scope>NUCLEOTIDE SEQUENCE [LARGE SCALE GENOMIC DNA]</scope>
</reference>
<gene>
    <name evidence="1" type="ORF">PCOR1329_LOCUS14226</name>
</gene>
<name>A0ABN9QY63_9DINO</name>
<evidence type="ECO:0000313" key="2">
    <source>
        <dbReference type="Proteomes" id="UP001189429"/>
    </source>
</evidence>
<sequence length="104" mass="10950">MQRELGANLKDYSFPGPFLNPFLSEPIVAVHLPWQIVTPVVRRRSIGVTCCSGHGRPRGRPASASRTGRIGARRPSGVLAVCGVGAAASAEYSSMAAAASKMRT</sequence>
<protein>
    <submittedName>
        <fullName evidence="1">Uncharacterized protein</fullName>
    </submittedName>
</protein>
<comment type="caution">
    <text evidence="1">The sequence shown here is derived from an EMBL/GenBank/DDBJ whole genome shotgun (WGS) entry which is preliminary data.</text>
</comment>
<accession>A0ABN9QY63</accession>
<keyword evidence="2" id="KW-1185">Reference proteome</keyword>
<dbReference type="EMBL" id="CAUYUJ010004236">
    <property type="protein sequence ID" value="CAK0808718.1"/>
    <property type="molecule type" value="Genomic_DNA"/>
</dbReference>
<evidence type="ECO:0000313" key="1">
    <source>
        <dbReference type="EMBL" id="CAK0808718.1"/>
    </source>
</evidence>
<dbReference type="Proteomes" id="UP001189429">
    <property type="component" value="Unassembled WGS sequence"/>
</dbReference>
<proteinExistence type="predicted"/>
<organism evidence="1 2">
    <name type="scientific">Prorocentrum cordatum</name>
    <dbReference type="NCBI Taxonomy" id="2364126"/>
    <lineage>
        <taxon>Eukaryota</taxon>
        <taxon>Sar</taxon>
        <taxon>Alveolata</taxon>
        <taxon>Dinophyceae</taxon>
        <taxon>Prorocentrales</taxon>
        <taxon>Prorocentraceae</taxon>
        <taxon>Prorocentrum</taxon>
    </lineage>
</organism>